<name>A0A497E6Q7_UNCAE</name>
<dbReference type="Gene3D" id="2.60.450.10">
    <property type="entry name" value="Lipopolysaccharide (LPS) transport protein A like domain"/>
    <property type="match status" value="1"/>
</dbReference>
<keyword evidence="5 6" id="KW-0472">Membrane</keyword>
<evidence type="ECO:0000256" key="5">
    <source>
        <dbReference type="ARBA" id="ARBA00023136"/>
    </source>
</evidence>
<keyword evidence="1" id="KW-1003">Cell membrane</keyword>
<dbReference type="NCBIfam" id="TIGR04409">
    <property type="entry name" value="LptC_YrbK"/>
    <property type="match status" value="1"/>
</dbReference>
<evidence type="ECO:0000313" key="7">
    <source>
        <dbReference type="EMBL" id="RLE09447.1"/>
    </source>
</evidence>
<dbReference type="AlphaFoldDB" id="A0A497E6Q7"/>
<sequence length="190" mass="21177">MEDGGKAQRKMGKRAVLIAAIGLTSLFCILLFWGHEEKGKAPDLKKEGEESPLLEAKGIYLTEWNDKGEKTWELRADSGTEFARSTILNKAKIFFFEEGVLASEGEADKILVNNQTSDLLLKGKVKLISHIDGAKLFTSNLRWISSEKKLRTGEKVLFKRGNLIMEGRGLIASPDLSQIVIEKEVTTRVI</sequence>
<protein>
    <submittedName>
        <fullName evidence="7">LPS export ABC transporter periplasmic protein LptC</fullName>
    </submittedName>
</protein>
<dbReference type="Proteomes" id="UP000279422">
    <property type="component" value="Unassembled WGS sequence"/>
</dbReference>
<feature type="transmembrane region" description="Helical" evidence="6">
    <location>
        <begin position="15"/>
        <end position="34"/>
    </location>
</feature>
<evidence type="ECO:0000256" key="3">
    <source>
        <dbReference type="ARBA" id="ARBA00022692"/>
    </source>
</evidence>
<reference evidence="7 8" key="1">
    <citation type="submission" date="2018-06" db="EMBL/GenBank/DDBJ databases">
        <title>Extensive metabolic versatility and redundancy in microbially diverse, dynamic hydrothermal sediments.</title>
        <authorList>
            <person name="Dombrowski N."/>
            <person name="Teske A."/>
            <person name="Baker B.J."/>
        </authorList>
    </citation>
    <scope>NUCLEOTIDE SEQUENCE [LARGE SCALE GENOMIC DNA]</scope>
    <source>
        <strain evidence="7">B47_G16</strain>
    </source>
</reference>
<keyword evidence="2" id="KW-0997">Cell inner membrane</keyword>
<dbReference type="InterPro" id="IPR026265">
    <property type="entry name" value="LptC"/>
</dbReference>
<dbReference type="GO" id="GO:0030288">
    <property type="term" value="C:outer membrane-bounded periplasmic space"/>
    <property type="evidence" value="ECO:0007669"/>
    <property type="project" value="TreeGrafter"/>
</dbReference>
<dbReference type="InterPro" id="IPR010664">
    <property type="entry name" value="LipoPS_assembly_LptC-rel"/>
</dbReference>
<keyword evidence="3 6" id="KW-0812">Transmembrane</keyword>
<keyword evidence="4 6" id="KW-1133">Transmembrane helix</keyword>
<dbReference type="GO" id="GO:0017089">
    <property type="term" value="F:glycolipid transfer activity"/>
    <property type="evidence" value="ECO:0007669"/>
    <property type="project" value="TreeGrafter"/>
</dbReference>
<accession>A0A497E6Q7</accession>
<gene>
    <name evidence="7" type="primary">lptC</name>
    <name evidence="7" type="ORF">DRJ00_04170</name>
</gene>
<dbReference type="Pfam" id="PF06835">
    <property type="entry name" value="LptC"/>
    <property type="match status" value="1"/>
</dbReference>
<comment type="caution">
    <text evidence="7">The sequence shown here is derived from an EMBL/GenBank/DDBJ whole genome shotgun (WGS) entry which is preliminary data.</text>
</comment>
<proteinExistence type="predicted"/>
<dbReference type="PANTHER" id="PTHR37481:SF1">
    <property type="entry name" value="LIPOPOLYSACCHARIDE EXPORT SYSTEM PROTEIN LPTC"/>
    <property type="match status" value="1"/>
</dbReference>
<dbReference type="EMBL" id="QMPZ01000045">
    <property type="protein sequence ID" value="RLE09447.1"/>
    <property type="molecule type" value="Genomic_DNA"/>
</dbReference>
<dbReference type="InterPro" id="IPR052363">
    <property type="entry name" value="LPS_export_LptC"/>
</dbReference>
<evidence type="ECO:0000256" key="4">
    <source>
        <dbReference type="ARBA" id="ARBA00022989"/>
    </source>
</evidence>
<evidence type="ECO:0000313" key="8">
    <source>
        <dbReference type="Proteomes" id="UP000279422"/>
    </source>
</evidence>
<evidence type="ECO:0000256" key="2">
    <source>
        <dbReference type="ARBA" id="ARBA00022519"/>
    </source>
</evidence>
<organism evidence="7 8">
    <name type="scientific">Aerophobetes bacterium</name>
    <dbReference type="NCBI Taxonomy" id="2030807"/>
    <lineage>
        <taxon>Bacteria</taxon>
        <taxon>Candidatus Aerophobota</taxon>
    </lineage>
</organism>
<evidence type="ECO:0000256" key="6">
    <source>
        <dbReference type="SAM" id="Phobius"/>
    </source>
</evidence>
<dbReference type="PANTHER" id="PTHR37481">
    <property type="entry name" value="LIPOPOLYSACCHARIDE EXPORT SYSTEM PROTEIN LPTC"/>
    <property type="match status" value="1"/>
</dbReference>
<evidence type="ECO:0000256" key="1">
    <source>
        <dbReference type="ARBA" id="ARBA00022475"/>
    </source>
</evidence>
<dbReference type="GO" id="GO:0005886">
    <property type="term" value="C:plasma membrane"/>
    <property type="evidence" value="ECO:0007669"/>
    <property type="project" value="InterPro"/>
</dbReference>
<dbReference type="GO" id="GO:0015221">
    <property type="term" value="F:lipopolysaccharide transmembrane transporter activity"/>
    <property type="evidence" value="ECO:0007669"/>
    <property type="project" value="InterPro"/>
</dbReference>